<evidence type="ECO:0000313" key="2">
    <source>
        <dbReference type="Proteomes" id="UP000321533"/>
    </source>
</evidence>
<gene>
    <name evidence="1" type="ORF">FRZ67_07825</name>
</gene>
<accession>A0A5B8V6U7</accession>
<dbReference type="KEGG" id="pgin:FRZ67_07825"/>
<dbReference type="Proteomes" id="UP000321533">
    <property type="component" value="Chromosome"/>
</dbReference>
<keyword evidence="1" id="KW-0560">Oxidoreductase</keyword>
<name>A0A5B8V6U7_9BACT</name>
<proteinExistence type="predicted"/>
<dbReference type="AlphaFoldDB" id="A0A5B8V6U7"/>
<sequence length="101" mass="12220">MITRIWHGRTLTKDAAEYRNFVIETGVRDYKSVPGNLGVQIWQREEGEVTHIYTVSWWDTYQSIKQFAGEDFEKAKYYEDDKKYLLEFEPHVMHCETFDFR</sequence>
<reference evidence="1 2" key="1">
    <citation type="journal article" date="2016" name="Int. J. Syst. Evol. Microbiol.">
        <title>Panacibacter ginsenosidivorans gen. nov., sp. nov., with ginsenoside converting activity isolated from soil of a ginseng field.</title>
        <authorList>
            <person name="Siddiqi M.Z."/>
            <person name="Muhammad Shafi S."/>
            <person name="Choi K.D."/>
            <person name="Im W.T."/>
        </authorList>
    </citation>
    <scope>NUCLEOTIDE SEQUENCE [LARGE SCALE GENOMIC DNA]</scope>
    <source>
        <strain evidence="1 2">Gsoil1550</strain>
    </source>
</reference>
<dbReference type="GO" id="GO:0004497">
    <property type="term" value="F:monooxygenase activity"/>
    <property type="evidence" value="ECO:0007669"/>
    <property type="project" value="UniProtKB-KW"/>
</dbReference>
<dbReference type="InterPro" id="IPR011008">
    <property type="entry name" value="Dimeric_a/b-barrel"/>
</dbReference>
<protein>
    <submittedName>
        <fullName evidence="1">Antibiotic biosynthesis monooxygenase</fullName>
    </submittedName>
</protein>
<dbReference type="OrthoDB" id="165208at2"/>
<keyword evidence="2" id="KW-1185">Reference proteome</keyword>
<keyword evidence="1" id="KW-0503">Monooxygenase</keyword>
<dbReference type="EMBL" id="CP042435">
    <property type="protein sequence ID" value="QEC67207.1"/>
    <property type="molecule type" value="Genomic_DNA"/>
</dbReference>
<dbReference type="RefSeq" id="WP_147189014.1">
    <property type="nucleotide sequence ID" value="NZ_CP042435.1"/>
</dbReference>
<dbReference type="SUPFAM" id="SSF54909">
    <property type="entry name" value="Dimeric alpha+beta barrel"/>
    <property type="match status" value="1"/>
</dbReference>
<organism evidence="1 2">
    <name type="scientific">Panacibacter ginsenosidivorans</name>
    <dbReference type="NCBI Taxonomy" id="1813871"/>
    <lineage>
        <taxon>Bacteria</taxon>
        <taxon>Pseudomonadati</taxon>
        <taxon>Bacteroidota</taxon>
        <taxon>Chitinophagia</taxon>
        <taxon>Chitinophagales</taxon>
        <taxon>Chitinophagaceae</taxon>
        <taxon>Panacibacter</taxon>
    </lineage>
</organism>
<evidence type="ECO:0000313" key="1">
    <source>
        <dbReference type="EMBL" id="QEC67207.1"/>
    </source>
</evidence>